<proteinExistence type="predicted"/>
<keyword evidence="4" id="KW-1185">Reference proteome</keyword>
<evidence type="ECO:0000313" key="4">
    <source>
        <dbReference type="Proteomes" id="UP000482960"/>
    </source>
</evidence>
<dbReference type="Pfam" id="PF14280">
    <property type="entry name" value="DUF4365"/>
    <property type="match status" value="1"/>
</dbReference>
<dbReference type="EMBL" id="BLPG01000001">
    <property type="protein sequence ID" value="GFJ93402.1"/>
    <property type="molecule type" value="Genomic_DNA"/>
</dbReference>
<feature type="compositionally biased region" description="Polar residues" evidence="1">
    <location>
        <begin position="94"/>
        <end position="112"/>
    </location>
</feature>
<feature type="region of interest" description="Disordered" evidence="1">
    <location>
        <begin position="90"/>
        <end position="113"/>
    </location>
</feature>
<name>A0A6V8L816_9ACTN</name>
<gene>
    <name evidence="3" type="ORF">Prum_070440</name>
</gene>
<sequence length="260" mass="28883">MTPAVAQFSTALHDLHESAGLPSLSDLKRALGKGVASRSRIHEAFTEPRLPVWGLIELLVEELASRVPGGPETNDEVRRFHVLWLAASREHPPASTTPKDAAPTFSSRQSHTAPRPEIIGRIGTLIVYRAISEMGWHFQEQVFDYGVDAHIEIVNSDHEPTGQLIAVIIKTGLPYFRNRRGQGWVLRSPRPDQLKYLLGYALPVVTVLVNPDSNKAYWVHISPSNTTSRSDGWEVTLPENQLLGPDAAEALRNIATNRER</sequence>
<evidence type="ECO:0000256" key="1">
    <source>
        <dbReference type="SAM" id="MobiDB-lite"/>
    </source>
</evidence>
<reference evidence="3 4" key="1">
    <citation type="submission" date="2020-03" db="EMBL/GenBank/DDBJ databases">
        <title>Whole genome shotgun sequence of Phytohabitans rumicis NBRC 108638.</title>
        <authorList>
            <person name="Komaki H."/>
            <person name="Tamura T."/>
        </authorList>
    </citation>
    <scope>NUCLEOTIDE SEQUENCE [LARGE SCALE GENOMIC DNA]</scope>
    <source>
        <strain evidence="3 4">NBRC 108638</strain>
    </source>
</reference>
<dbReference type="AlphaFoldDB" id="A0A6V8L816"/>
<accession>A0A6V8L816</accession>
<evidence type="ECO:0000313" key="3">
    <source>
        <dbReference type="EMBL" id="GFJ93402.1"/>
    </source>
</evidence>
<reference evidence="3 4" key="2">
    <citation type="submission" date="2020-03" db="EMBL/GenBank/DDBJ databases">
        <authorList>
            <person name="Ichikawa N."/>
            <person name="Kimura A."/>
            <person name="Kitahashi Y."/>
            <person name="Uohara A."/>
        </authorList>
    </citation>
    <scope>NUCLEOTIDE SEQUENCE [LARGE SCALE GENOMIC DNA]</scope>
    <source>
        <strain evidence="3 4">NBRC 108638</strain>
    </source>
</reference>
<evidence type="ECO:0000259" key="2">
    <source>
        <dbReference type="Pfam" id="PF14280"/>
    </source>
</evidence>
<protein>
    <recommendedName>
        <fullName evidence="2">DUF4365 domain-containing protein</fullName>
    </recommendedName>
</protein>
<dbReference type="Proteomes" id="UP000482960">
    <property type="component" value="Unassembled WGS sequence"/>
</dbReference>
<organism evidence="3 4">
    <name type="scientific">Phytohabitans rumicis</name>
    <dbReference type="NCBI Taxonomy" id="1076125"/>
    <lineage>
        <taxon>Bacteria</taxon>
        <taxon>Bacillati</taxon>
        <taxon>Actinomycetota</taxon>
        <taxon>Actinomycetes</taxon>
        <taxon>Micromonosporales</taxon>
        <taxon>Micromonosporaceae</taxon>
    </lineage>
</organism>
<dbReference type="InterPro" id="IPR025375">
    <property type="entry name" value="DUF4365"/>
</dbReference>
<feature type="domain" description="DUF4365" evidence="2">
    <location>
        <begin position="123"/>
        <end position="254"/>
    </location>
</feature>
<comment type="caution">
    <text evidence="3">The sequence shown here is derived from an EMBL/GenBank/DDBJ whole genome shotgun (WGS) entry which is preliminary data.</text>
</comment>